<evidence type="ECO:0000256" key="4">
    <source>
        <dbReference type="ARBA" id="ARBA00022840"/>
    </source>
</evidence>
<dbReference type="PROSITE" id="PS50893">
    <property type="entry name" value="ABC_TRANSPORTER_2"/>
    <property type="match status" value="1"/>
</dbReference>
<keyword evidence="4 8" id="KW-0067">ATP-binding</keyword>
<keyword evidence="1" id="KW-0813">Transport</keyword>
<keyword evidence="9" id="KW-1185">Reference proteome</keyword>
<dbReference type="Pfam" id="PF00005">
    <property type="entry name" value="ABC_tran"/>
    <property type="match status" value="1"/>
</dbReference>
<dbReference type="PROSITE" id="PS00211">
    <property type="entry name" value="ABC_TRANSPORTER_1"/>
    <property type="match status" value="1"/>
</dbReference>
<keyword evidence="5" id="KW-1278">Translocase</keyword>
<protein>
    <submittedName>
        <fullName evidence="8">Cytochrome c biogenesis ATP-binding export protein CcmA</fullName>
    </submittedName>
</protein>
<dbReference type="GO" id="GO:0017004">
    <property type="term" value="P:cytochrome complex assembly"/>
    <property type="evidence" value="ECO:0007669"/>
    <property type="project" value="UniProtKB-KW"/>
</dbReference>
<dbReference type="Proteomes" id="UP000321567">
    <property type="component" value="Unassembled WGS sequence"/>
</dbReference>
<evidence type="ECO:0000256" key="5">
    <source>
        <dbReference type="ARBA" id="ARBA00022967"/>
    </source>
</evidence>
<dbReference type="RefSeq" id="WP_147163079.1">
    <property type="nucleotide sequence ID" value="NZ_BJZO01000024.1"/>
</dbReference>
<dbReference type="GO" id="GO:0005524">
    <property type="term" value="F:ATP binding"/>
    <property type="evidence" value="ECO:0007669"/>
    <property type="project" value="UniProtKB-KW"/>
</dbReference>
<dbReference type="GO" id="GO:0022857">
    <property type="term" value="F:transmembrane transporter activity"/>
    <property type="evidence" value="ECO:0007669"/>
    <property type="project" value="InterPro"/>
</dbReference>
<dbReference type="SUPFAM" id="SSF52540">
    <property type="entry name" value="P-loop containing nucleoside triphosphate hydrolases"/>
    <property type="match status" value="1"/>
</dbReference>
<sequence>MPHTIPSSSPPPCPSSSPAVFAGEGLLCVRGERAVFANLSFRVEAGDALLLVGPNGSGKSSLLRLMALLLHPASGRLTWDDRSVADDSEAHAARTRYVGHLDAIKPVLALRENVAFWARLAGAGTTHVDAALEAFNLTRLAQVPGRLLSAGQKRRANLARLVAAPAPLWLLDEPTTALDRASIALLEDRLARHRAEGGMVVLSTHQDIVLPGARVLALDRFAPGLARPASARPLLEPAS</sequence>
<comment type="caution">
    <text evidence="8">The sequence shown here is derived from an EMBL/GenBank/DDBJ whole genome shotgun (WGS) entry which is preliminary data.</text>
</comment>
<evidence type="ECO:0000313" key="8">
    <source>
        <dbReference type="EMBL" id="GEO81039.1"/>
    </source>
</evidence>
<keyword evidence="2" id="KW-0547">Nucleotide-binding</keyword>
<evidence type="ECO:0000256" key="3">
    <source>
        <dbReference type="ARBA" id="ARBA00022748"/>
    </source>
</evidence>
<dbReference type="GO" id="GO:0016887">
    <property type="term" value="F:ATP hydrolysis activity"/>
    <property type="evidence" value="ECO:0007669"/>
    <property type="project" value="InterPro"/>
</dbReference>
<dbReference type="PANTHER" id="PTHR43499:SF1">
    <property type="entry name" value="ABC TRANSPORTER I FAMILY MEMBER 1"/>
    <property type="match status" value="1"/>
</dbReference>
<name>A0A512H6F0_9PROT</name>
<dbReference type="InterPro" id="IPR003439">
    <property type="entry name" value="ABC_transporter-like_ATP-bd"/>
</dbReference>
<evidence type="ECO:0000259" key="7">
    <source>
        <dbReference type="PROSITE" id="PS50893"/>
    </source>
</evidence>
<dbReference type="InterPro" id="IPR027417">
    <property type="entry name" value="P-loop_NTPase"/>
</dbReference>
<evidence type="ECO:0000256" key="2">
    <source>
        <dbReference type="ARBA" id="ARBA00022741"/>
    </source>
</evidence>
<dbReference type="Gene3D" id="3.40.50.300">
    <property type="entry name" value="P-loop containing nucleotide triphosphate hydrolases"/>
    <property type="match status" value="1"/>
</dbReference>
<dbReference type="SMART" id="SM00382">
    <property type="entry name" value="AAA"/>
    <property type="match status" value="1"/>
</dbReference>
<evidence type="ECO:0000256" key="6">
    <source>
        <dbReference type="ARBA" id="ARBA00023136"/>
    </source>
</evidence>
<dbReference type="EMBL" id="BJZO01000024">
    <property type="protein sequence ID" value="GEO81039.1"/>
    <property type="molecule type" value="Genomic_DNA"/>
</dbReference>
<dbReference type="PANTHER" id="PTHR43499">
    <property type="entry name" value="ABC TRANSPORTER I FAMILY MEMBER 1"/>
    <property type="match status" value="1"/>
</dbReference>
<keyword evidence="3" id="KW-0201">Cytochrome c-type biogenesis</keyword>
<keyword evidence="6" id="KW-0472">Membrane</keyword>
<proteinExistence type="predicted"/>
<accession>A0A512H6F0</accession>
<evidence type="ECO:0000256" key="1">
    <source>
        <dbReference type="ARBA" id="ARBA00022448"/>
    </source>
</evidence>
<dbReference type="NCBIfam" id="NF010061">
    <property type="entry name" value="PRK13538.1"/>
    <property type="match status" value="1"/>
</dbReference>
<feature type="domain" description="ABC transporter" evidence="7">
    <location>
        <begin position="21"/>
        <end position="237"/>
    </location>
</feature>
<dbReference type="AlphaFoldDB" id="A0A512H6F0"/>
<dbReference type="InterPro" id="IPR017871">
    <property type="entry name" value="ABC_transporter-like_CS"/>
</dbReference>
<dbReference type="InterPro" id="IPR003593">
    <property type="entry name" value="AAA+_ATPase"/>
</dbReference>
<dbReference type="NCBIfam" id="TIGR01189">
    <property type="entry name" value="ccmA"/>
    <property type="match status" value="1"/>
</dbReference>
<dbReference type="OrthoDB" id="9800654at2"/>
<reference evidence="8 9" key="1">
    <citation type="submission" date="2019-07" db="EMBL/GenBank/DDBJ databases">
        <title>Whole genome shotgun sequence of Rhodospirillum oryzae NBRC 107573.</title>
        <authorList>
            <person name="Hosoyama A."/>
            <person name="Uohara A."/>
            <person name="Ohji S."/>
            <person name="Ichikawa N."/>
        </authorList>
    </citation>
    <scope>NUCLEOTIDE SEQUENCE [LARGE SCALE GENOMIC DNA]</scope>
    <source>
        <strain evidence="8 9">NBRC 107573</strain>
    </source>
</reference>
<organism evidence="8 9">
    <name type="scientific">Pararhodospirillum oryzae</name>
    <dbReference type="NCBI Taxonomy" id="478448"/>
    <lineage>
        <taxon>Bacteria</taxon>
        <taxon>Pseudomonadati</taxon>
        <taxon>Pseudomonadota</taxon>
        <taxon>Alphaproteobacteria</taxon>
        <taxon>Rhodospirillales</taxon>
        <taxon>Rhodospirillaceae</taxon>
        <taxon>Pararhodospirillum</taxon>
    </lineage>
</organism>
<evidence type="ECO:0000313" key="9">
    <source>
        <dbReference type="Proteomes" id="UP000321567"/>
    </source>
</evidence>
<dbReference type="InterPro" id="IPR005895">
    <property type="entry name" value="ABC_transptr_haem_export_CcmA"/>
</dbReference>
<gene>
    <name evidence="8" type="primary">ccmA</name>
    <name evidence="8" type="ORF">ROR02_11700</name>
</gene>